<feature type="domain" description="Protein kinase" evidence="2">
    <location>
        <begin position="221"/>
        <end position="595"/>
    </location>
</feature>
<dbReference type="InterPro" id="IPR004147">
    <property type="entry name" value="ABC1_dom"/>
</dbReference>
<accession>A0AAU4K169</accession>
<dbReference type="NCBIfam" id="NF038151">
    <property type="entry name" value="lanthi_synth_III"/>
    <property type="match status" value="1"/>
</dbReference>
<name>A0AAU4K169_9NOCA</name>
<dbReference type="PROSITE" id="PS50011">
    <property type="entry name" value="PROTEIN_KINASE_DOM"/>
    <property type="match status" value="1"/>
</dbReference>
<evidence type="ECO:0000256" key="1">
    <source>
        <dbReference type="SAM" id="MobiDB-lite"/>
    </source>
</evidence>
<dbReference type="RefSeq" id="WP_328857178.1">
    <property type="nucleotide sequence ID" value="NZ_CP108021.1"/>
</dbReference>
<dbReference type="InterPro" id="IPR000719">
    <property type="entry name" value="Prot_kinase_dom"/>
</dbReference>
<protein>
    <submittedName>
        <fullName evidence="3">Class III lanthionine synthetase LanKC</fullName>
    </submittedName>
</protein>
<dbReference type="InterPro" id="IPR011009">
    <property type="entry name" value="Kinase-like_dom_sf"/>
</dbReference>
<dbReference type="InterPro" id="IPR057929">
    <property type="entry name" value="RamC_N"/>
</dbReference>
<dbReference type="SUPFAM" id="SSF158745">
    <property type="entry name" value="LanC-like"/>
    <property type="match status" value="1"/>
</dbReference>
<dbReference type="InterPro" id="IPR007822">
    <property type="entry name" value="LANC-like"/>
</dbReference>
<reference evidence="3 4" key="1">
    <citation type="submission" date="2022-10" db="EMBL/GenBank/DDBJ databases">
        <title>The complete genomes of actinobacterial strains from the NBC collection.</title>
        <authorList>
            <person name="Joergensen T.S."/>
            <person name="Alvarez Arevalo M."/>
            <person name="Sterndorff E.B."/>
            <person name="Faurdal D."/>
            <person name="Vuksanovic O."/>
            <person name="Mourched A.-S."/>
            <person name="Charusanti P."/>
            <person name="Shaw S."/>
            <person name="Blin K."/>
            <person name="Weber T."/>
        </authorList>
    </citation>
    <scope>NUCLEOTIDE SEQUENCE [LARGE SCALE GENOMIC DNA]</scope>
    <source>
        <strain evidence="3 4">NBC_00319</strain>
    </source>
</reference>
<sequence length="838" mass="88197">MIPVEYCHPDSVFFEAPGTRPLHDTYGEGLSIPSPWTVGVGPDWTMVTHPDAVLPPQGWKVHVSATPANATQVVGVAAKYCLAEAIPFKYIRSPEVLLRRNGKYGSRSGSGKFVTIYPPAERLDDVLTDLGGMLEGVDGPYILTDVRWRSGPLYVRYGGIAPPTARGVDGQVRHLIQDGTGRWVPDSRRPFFRVPEGVPVPEVVARAVADRDRATLGDFPYTVTSALHYSNGGGVYRGTDDRTGTPVLIREARPLAGIDLGGNDAVDRLHAEHAALTALSDIDGVPAVLDHRMGAEHHYLIREYIDGETVEAVAARRRADCDADDFTAWARSTLFAVESLVGQITARSITVGDLHPGNLLLDTDGRLQIIDLETASTAPDAAQIQAAIGFVAPADRMGPAIDHYALACLAISVFAPGLPATLAWNTDAADVIGDVLTARFGVGDDDLRTVHDRLGTTRPTAVPSRPSDTAPDATACTDIAGLARGVVARARDSGDDRRFPADPGADATPEGPLSLAHGAAGVIGALDRAGVDTTDHVDWLVERVERALTRAPGDLGWGLYNGLGGVLWTLLEHADTHDDPRSRVAASALTTHLLAVDHATAPLTGALYGGLAGIGLTILRAERSTPTAELRDRAHQILARIREIGPGAGPRAHGLMQGASGAALFATALACRSRDPELLDLAVEWIDRDLDGLDGRIMRPTLAADLGVALPLLGLLSTPTAPQPIRDRLDALLARVPAHHIAGGAGLFHGWAGAATVLGAAHAHDIADAERLRPLYGTDVLRAYSVRIDTGVAVLGSANLRLSDDLATGTAGVIAALTGLRSGAVGLPGLDTAPGARW</sequence>
<dbReference type="EMBL" id="CP108021">
    <property type="protein sequence ID" value="WUM19723.1"/>
    <property type="molecule type" value="Genomic_DNA"/>
</dbReference>
<dbReference type="Gene3D" id="3.30.200.20">
    <property type="entry name" value="Phosphorylase Kinase, domain 1"/>
    <property type="match status" value="1"/>
</dbReference>
<feature type="region of interest" description="Disordered" evidence="1">
    <location>
        <begin position="491"/>
        <end position="511"/>
    </location>
</feature>
<dbReference type="Pfam" id="PF03109">
    <property type="entry name" value="ABC1"/>
    <property type="match status" value="1"/>
</dbReference>
<dbReference type="Proteomes" id="UP001432128">
    <property type="component" value="Chromosome"/>
</dbReference>
<dbReference type="GO" id="GO:0031179">
    <property type="term" value="P:peptide modification"/>
    <property type="evidence" value="ECO:0007669"/>
    <property type="project" value="InterPro"/>
</dbReference>
<dbReference type="Pfam" id="PF25816">
    <property type="entry name" value="RamC_N"/>
    <property type="match status" value="1"/>
</dbReference>
<dbReference type="SMART" id="SM01260">
    <property type="entry name" value="LANC_like"/>
    <property type="match status" value="1"/>
</dbReference>
<dbReference type="AlphaFoldDB" id="A0AAU4K169"/>
<gene>
    <name evidence="3" type="primary">lanKC</name>
    <name evidence="3" type="ORF">OG579_18825</name>
</gene>
<dbReference type="GO" id="GO:0004672">
    <property type="term" value="F:protein kinase activity"/>
    <property type="evidence" value="ECO:0007669"/>
    <property type="project" value="InterPro"/>
</dbReference>
<dbReference type="CDD" id="cd04791">
    <property type="entry name" value="LanC_SerThrkinase"/>
    <property type="match status" value="1"/>
</dbReference>
<dbReference type="InterPro" id="IPR053524">
    <property type="entry name" value="Aerial_hyphae_peptide-synth"/>
</dbReference>
<dbReference type="Gene3D" id="1.10.510.10">
    <property type="entry name" value="Transferase(Phosphotransferase) domain 1"/>
    <property type="match status" value="1"/>
</dbReference>
<evidence type="ECO:0000313" key="3">
    <source>
        <dbReference type="EMBL" id="WUM19723.1"/>
    </source>
</evidence>
<evidence type="ECO:0000259" key="2">
    <source>
        <dbReference type="PROSITE" id="PS50011"/>
    </source>
</evidence>
<keyword evidence="4" id="KW-1185">Reference proteome</keyword>
<dbReference type="Gene3D" id="1.50.10.20">
    <property type="match status" value="1"/>
</dbReference>
<feature type="compositionally biased region" description="Basic and acidic residues" evidence="1">
    <location>
        <begin position="491"/>
        <end position="500"/>
    </location>
</feature>
<evidence type="ECO:0000313" key="4">
    <source>
        <dbReference type="Proteomes" id="UP001432128"/>
    </source>
</evidence>
<proteinExistence type="predicted"/>
<organism evidence="3 4">
    <name type="scientific">Williamsia herbipolensis</name>
    <dbReference type="NCBI Taxonomy" id="1603258"/>
    <lineage>
        <taxon>Bacteria</taxon>
        <taxon>Bacillati</taxon>
        <taxon>Actinomycetota</taxon>
        <taxon>Actinomycetes</taxon>
        <taxon>Mycobacteriales</taxon>
        <taxon>Nocardiaceae</taxon>
        <taxon>Williamsia</taxon>
    </lineage>
</organism>
<dbReference type="GO" id="GO:0005524">
    <property type="term" value="F:ATP binding"/>
    <property type="evidence" value="ECO:0007669"/>
    <property type="project" value="InterPro"/>
</dbReference>
<dbReference type="Pfam" id="PF05147">
    <property type="entry name" value="LANC_like"/>
    <property type="match status" value="1"/>
</dbReference>
<dbReference type="KEGG" id="whr:OG579_18825"/>
<dbReference type="SUPFAM" id="SSF56112">
    <property type="entry name" value="Protein kinase-like (PK-like)"/>
    <property type="match status" value="1"/>
</dbReference>
<dbReference type="InterPro" id="IPR058053">
    <property type="entry name" value="RamC_C"/>
</dbReference>